<comment type="similarity">
    <text evidence="1">Belongs to the short-chain dehydrogenases/reductases (SDR) family.</text>
</comment>
<evidence type="ECO:0000313" key="4">
    <source>
        <dbReference type="Proteomes" id="UP000655588"/>
    </source>
</evidence>
<dbReference type="FunFam" id="3.40.50.720:FF:000047">
    <property type="entry name" value="NADP-dependent L-serine/L-allo-threonine dehydrogenase"/>
    <property type="match status" value="1"/>
</dbReference>
<dbReference type="Pfam" id="PF00106">
    <property type="entry name" value="adh_short"/>
    <property type="match status" value="1"/>
</dbReference>
<dbReference type="InterPro" id="IPR002347">
    <property type="entry name" value="SDR_fam"/>
</dbReference>
<dbReference type="PRINTS" id="PR00080">
    <property type="entry name" value="SDRFAMILY"/>
</dbReference>
<protein>
    <submittedName>
        <fullName evidence="3">Uncharacterized protein</fullName>
    </submittedName>
</protein>
<name>A0A833WEH3_9HYME</name>
<organism evidence="3 4">
    <name type="scientific">Frieseomelitta varia</name>
    <dbReference type="NCBI Taxonomy" id="561572"/>
    <lineage>
        <taxon>Eukaryota</taxon>
        <taxon>Metazoa</taxon>
        <taxon>Ecdysozoa</taxon>
        <taxon>Arthropoda</taxon>
        <taxon>Hexapoda</taxon>
        <taxon>Insecta</taxon>
        <taxon>Pterygota</taxon>
        <taxon>Neoptera</taxon>
        <taxon>Endopterygota</taxon>
        <taxon>Hymenoptera</taxon>
        <taxon>Apocrita</taxon>
        <taxon>Aculeata</taxon>
        <taxon>Apoidea</taxon>
        <taxon>Anthophila</taxon>
        <taxon>Apidae</taxon>
        <taxon>Frieseomelitta</taxon>
    </lineage>
</organism>
<dbReference type="Gene3D" id="3.40.50.720">
    <property type="entry name" value="NAD(P)-binding Rossmann-like Domain"/>
    <property type="match status" value="1"/>
</dbReference>
<dbReference type="AlphaFoldDB" id="A0A833WEH3"/>
<sequence>MERWAGKSAIVTGAASGIGRAIALALLEKRVNVLALDVQSDKLSTLTNKWEQLKERGNLCVRRCNVSNEQDLDNAFSFVENTDEWNRGVDIMVNNAGVIEYTRVIESDRMAFERLLNINVLATAVCINRAVRSMRQRNVEGHIFNINSVLGHEIPSGFLSEIDGCNGWNLYPTCKHGAVALTHTVRRELAAIKAPIRITSISPGIVDTDIARHSPQVANALENVPALRPEDVADAVIYALGTRPEVQVSPVCVRATRLRANRVDCSRSDQIPITDVQGGRKRKLNKSEYSDDKEVLSSYHYCLKTILFSKPVSSYAHANIGLERDTQRSLGKDRRINRRSVPDINQTRRFSDQTPIDFDDMEHSETQCRTEDTGLVGVDIDFAPGDLKLIATRLVANSHRIIWAHFVSGLAGEFLSAAECLNYQPVVAAVAADGRGGRKNYEEKDPSLQLLSPGLRRGFEKASHAGEFCEGESVFSAVQKKAAGCRDCSVERSQPLADTARGFEAGDGTFNFHNNHNWDEENPHVIVHSRHQHQFSLNVWAGIIDTFLTGPFFLDGKLTVTKRRFDATQARRYGEDATTRVPLDVEKSRAINQTLLERFIPKLDCSLKQNIILAINF</sequence>
<keyword evidence="4" id="KW-1185">Reference proteome</keyword>
<dbReference type="Proteomes" id="UP000655588">
    <property type="component" value="Unassembled WGS sequence"/>
</dbReference>
<dbReference type="InterPro" id="IPR036291">
    <property type="entry name" value="NAD(P)-bd_dom_sf"/>
</dbReference>
<dbReference type="PANTHER" id="PTHR43115">
    <property type="entry name" value="DEHYDROGENASE/REDUCTASE SDR FAMILY MEMBER 11"/>
    <property type="match status" value="1"/>
</dbReference>
<comment type="caution">
    <text evidence="3">The sequence shown here is derived from an EMBL/GenBank/DDBJ whole genome shotgun (WGS) entry which is preliminary data.</text>
</comment>
<evidence type="ECO:0000256" key="1">
    <source>
        <dbReference type="ARBA" id="ARBA00006484"/>
    </source>
</evidence>
<evidence type="ECO:0000256" key="2">
    <source>
        <dbReference type="ARBA" id="ARBA00023002"/>
    </source>
</evidence>
<dbReference type="PANTHER" id="PTHR43115:SF4">
    <property type="entry name" value="DEHYDROGENASE_REDUCTASE SDR FAMILY MEMBER 11"/>
    <property type="match status" value="1"/>
</dbReference>
<dbReference type="GO" id="GO:0016616">
    <property type="term" value="F:oxidoreductase activity, acting on the CH-OH group of donors, NAD or NADP as acceptor"/>
    <property type="evidence" value="ECO:0007669"/>
    <property type="project" value="UniProtKB-ARBA"/>
</dbReference>
<evidence type="ECO:0000313" key="3">
    <source>
        <dbReference type="EMBL" id="KAF3429358.1"/>
    </source>
</evidence>
<dbReference type="EMBL" id="WNWW01000165">
    <property type="protein sequence ID" value="KAF3429358.1"/>
    <property type="molecule type" value="Genomic_DNA"/>
</dbReference>
<reference evidence="3" key="1">
    <citation type="submission" date="2019-11" db="EMBL/GenBank/DDBJ databases">
        <title>The nuclear and mitochondrial genomes of Frieseomelitta varia - a highly eusocial stingless bee (Meliponini) with a permanently sterile worker caste.</title>
        <authorList>
            <person name="Freitas F.C.P."/>
            <person name="Lourenco A.P."/>
            <person name="Nunes F.M.F."/>
            <person name="Paschoal A.R."/>
            <person name="Abreu F.C.P."/>
            <person name="Barbin F.O."/>
            <person name="Bataglia L."/>
            <person name="Cardoso-Junior C.A.M."/>
            <person name="Cervoni M.S."/>
            <person name="Silva S.R."/>
            <person name="Dalarmi F."/>
            <person name="Del Lama M.A."/>
            <person name="Depintor T.S."/>
            <person name="Ferreira K.M."/>
            <person name="Goria P.S."/>
            <person name="Jaskot M.C."/>
            <person name="Lago D.C."/>
            <person name="Luna-Lucena D."/>
            <person name="Moda L.M."/>
            <person name="Nascimento L."/>
            <person name="Pedrino M."/>
            <person name="Rabico F.O."/>
            <person name="Sanches F.C."/>
            <person name="Santos D.E."/>
            <person name="Santos C.G."/>
            <person name="Vieira J."/>
            <person name="Lopes T.F."/>
            <person name="Barchuk A.R."/>
            <person name="Hartfelder K."/>
            <person name="Simoes Z.L.P."/>
            <person name="Bitondi M.M.G."/>
            <person name="Pinheiro D.G."/>
        </authorList>
    </citation>
    <scope>NUCLEOTIDE SEQUENCE</scope>
    <source>
        <strain evidence="3">USP_RPSP 00005682</strain>
        <tissue evidence="3">Whole individual</tissue>
    </source>
</reference>
<dbReference type="PRINTS" id="PR00081">
    <property type="entry name" value="GDHRDH"/>
</dbReference>
<dbReference type="SUPFAM" id="SSF51735">
    <property type="entry name" value="NAD(P)-binding Rossmann-fold domains"/>
    <property type="match status" value="1"/>
</dbReference>
<keyword evidence="2" id="KW-0560">Oxidoreductase</keyword>
<accession>A0A833WEH3</accession>
<proteinExistence type="inferred from homology"/>
<gene>
    <name evidence="3" type="ORF">E2986_12549</name>
</gene>